<dbReference type="Proteomes" id="UP000235392">
    <property type="component" value="Unassembled WGS sequence"/>
</dbReference>
<proteinExistence type="predicted"/>
<accession>A0A2N5SFE4</accession>
<reference evidence="3 4" key="1">
    <citation type="submission" date="2017-11" db="EMBL/GenBank/DDBJ databases">
        <title>De novo assembly and phasing of dikaryotic genomes from two isolates of Puccinia coronata f. sp. avenae, the causal agent of oat crown rust.</title>
        <authorList>
            <person name="Miller M.E."/>
            <person name="Zhang Y."/>
            <person name="Omidvar V."/>
            <person name="Sperschneider J."/>
            <person name="Schwessinger B."/>
            <person name="Raley C."/>
            <person name="Palmer J.M."/>
            <person name="Garnica D."/>
            <person name="Upadhyaya N."/>
            <person name="Rathjen J."/>
            <person name="Taylor J.M."/>
            <person name="Park R.F."/>
            <person name="Dodds P.N."/>
            <person name="Hirsch C.D."/>
            <person name="Kianian S.F."/>
            <person name="Figueroa M."/>
        </authorList>
    </citation>
    <scope>NUCLEOTIDE SEQUENCE [LARGE SCALE GENOMIC DNA]</scope>
    <source>
        <strain evidence="3">12SD80</strain>
    </source>
</reference>
<dbReference type="AlphaFoldDB" id="A0A2N5SFE4"/>
<comment type="caution">
    <text evidence="3">The sequence shown here is derived from an EMBL/GenBank/DDBJ whole genome shotgun (WGS) entry which is preliminary data.</text>
</comment>
<feature type="compositionally biased region" description="Polar residues" evidence="1">
    <location>
        <begin position="56"/>
        <end position="110"/>
    </location>
</feature>
<feature type="region of interest" description="Disordered" evidence="1">
    <location>
        <begin position="23"/>
        <end position="118"/>
    </location>
</feature>
<gene>
    <name evidence="3" type="ORF">PCASD_21425</name>
</gene>
<dbReference type="Pfam" id="PF12776">
    <property type="entry name" value="Myb_DNA-bind_3"/>
    <property type="match status" value="1"/>
</dbReference>
<evidence type="ECO:0000313" key="4">
    <source>
        <dbReference type="Proteomes" id="UP000235392"/>
    </source>
</evidence>
<protein>
    <recommendedName>
        <fullName evidence="2">Myb/SANT-like domain-containing protein</fullName>
    </recommendedName>
</protein>
<dbReference type="InterPro" id="IPR024752">
    <property type="entry name" value="Myb/SANT-like_dom"/>
</dbReference>
<sequence>MDDSDSEGEAIFKEILANAARRKASEKRRAAICNCHLPPPSRPARSTTRVRDNSRKPSTNGVRAISTDSAPSGAQTSLITTTPQVFSTGPTPQVASAYSTPQVFSTRTNPTSPPSGPQTLTWTGPMVYSMLGFYVCEVVMGKKTESGFPDLTHQEFAEELRKDFPEARHLINSDVVKSKISHSFKEDYTAFIACKEAPGFQLDQSKYELSASDEVWAKYVEFHPYALKFRGVPFPDFIKLDVIFGNWPVYSKPRVLPGAPMAISPQHPTNQLANAPTQTVAGSHSKADVEASGKYSIEDDSLNAAWIVMSQVILGRAIWRPTLDKTCCALGVMGHCFVLVQQAHHADLPHETWDLDPFNNDDQSARCRPPPHSFLLSETSPGMDDPNFVVVDRARNTYRCLICPCSRVLTDVARHRQRPAHILNARAALTATTQVPPAPVLSPQHLAAEELQLAAQQDAAREEMLWQAVHGLLDFVDETVAPGLNRPLAEELDEADPITQGVGNPVPISRIVSHDNWQAFLDDEVEAIQENDAVPMPGEYASESHGPSKEKGPETYHPWYPFKSKMELVGSLIMGHTHSMLSRSMYTKMRAILTLCDITLPAWATIQASRARIRKLLDDQILYSTSPFGTPIFALNPKKLIARDLATPMISKHLDFYPELTKGGEVYKFLQSQKWLKGLLPAHRPQMCEVNGKHFFIFEPVQLLSSAVAIPIFLYTCDSKLCARVIVINESNTIRDGISLKIIIPQHLDFDDPRLQSIDVKEFDRLFSNILLADRTRLVEACDHCFIESNGIPDDDRVVSVPNPWRIKSKGKVMRHVPITLYADDTSGNISKQFNKHISFFFTLSGLPPRLSNQEYNCHFLSSSNVASVLEISEQVVHYLK</sequence>
<feature type="domain" description="Myb/SANT-like" evidence="2">
    <location>
        <begin position="122"/>
        <end position="219"/>
    </location>
</feature>
<name>A0A2N5SFE4_9BASI</name>
<evidence type="ECO:0000259" key="2">
    <source>
        <dbReference type="Pfam" id="PF12776"/>
    </source>
</evidence>
<evidence type="ECO:0000313" key="3">
    <source>
        <dbReference type="EMBL" id="PLW11971.1"/>
    </source>
</evidence>
<dbReference type="PANTHER" id="PTHR31912:SF34">
    <property type="entry name" value="NOTOCHORD-RELATED PROTEIN"/>
    <property type="match status" value="1"/>
</dbReference>
<dbReference type="EMBL" id="PGCI01000902">
    <property type="protein sequence ID" value="PLW11971.1"/>
    <property type="molecule type" value="Genomic_DNA"/>
</dbReference>
<evidence type="ECO:0000256" key="1">
    <source>
        <dbReference type="SAM" id="MobiDB-lite"/>
    </source>
</evidence>
<organism evidence="3 4">
    <name type="scientific">Puccinia coronata f. sp. avenae</name>
    <dbReference type="NCBI Taxonomy" id="200324"/>
    <lineage>
        <taxon>Eukaryota</taxon>
        <taxon>Fungi</taxon>
        <taxon>Dikarya</taxon>
        <taxon>Basidiomycota</taxon>
        <taxon>Pucciniomycotina</taxon>
        <taxon>Pucciniomycetes</taxon>
        <taxon>Pucciniales</taxon>
        <taxon>Pucciniaceae</taxon>
        <taxon>Puccinia</taxon>
    </lineage>
</organism>
<dbReference type="PANTHER" id="PTHR31912">
    <property type="entry name" value="IP13529P"/>
    <property type="match status" value="1"/>
</dbReference>